<evidence type="ECO:0000256" key="2">
    <source>
        <dbReference type="ARBA" id="ARBA00022795"/>
    </source>
</evidence>
<comment type="subunit">
    <text evidence="4">Interacts with translational regulator CsrA and flagellin(s).</text>
</comment>
<gene>
    <name evidence="4 5" type="primary">fliW</name>
    <name evidence="5" type="ORF">J6TS1_12030</name>
</gene>
<proteinExistence type="inferred from homology"/>
<evidence type="ECO:0000256" key="3">
    <source>
        <dbReference type="ARBA" id="ARBA00022845"/>
    </source>
</evidence>
<dbReference type="EMBL" id="BORJ01000002">
    <property type="protein sequence ID" value="GIN95333.1"/>
    <property type="molecule type" value="Genomic_DNA"/>
</dbReference>
<reference evidence="5 6" key="1">
    <citation type="submission" date="2021-03" db="EMBL/GenBank/DDBJ databases">
        <title>Antimicrobial resistance genes in bacteria isolated from Japanese honey, and their potential for conferring macrolide and lincosamide resistance in the American foulbrood pathogen Paenibacillus larvae.</title>
        <authorList>
            <person name="Okamoto M."/>
            <person name="Kumagai M."/>
            <person name="Kanamori H."/>
            <person name="Takamatsu D."/>
        </authorList>
    </citation>
    <scope>NUCLEOTIDE SEQUENCE [LARGE SCALE GENOMIC DNA]</scope>
    <source>
        <strain evidence="5 6">J6TS1</strain>
    </source>
</reference>
<keyword evidence="3 4" id="KW-0810">Translation regulation</keyword>
<dbReference type="InterPro" id="IPR003775">
    <property type="entry name" value="Flagellar_assembly_factor_FliW"/>
</dbReference>
<keyword evidence="1 4" id="KW-0963">Cytoplasm</keyword>
<keyword evidence="5" id="KW-0969">Cilium</keyword>
<comment type="similarity">
    <text evidence="4">Belongs to the FliW family.</text>
</comment>
<keyword evidence="2 4" id="KW-1005">Bacterial flagellum biogenesis</keyword>
<comment type="caution">
    <text evidence="5">The sequence shown here is derived from an EMBL/GenBank/DDBJ whole genome shotgun (WGS) entry which is preliminary data.</text>
</comment>
<evidence type="ECO:0000313" key="6">
    <source>
        <dbReference type="Proteomes" id="UP000680670"/>
    </source>
</evidence>
<dbReference type="HAMAP" id="MF_01185">
    <property type="entry name" value="FliW"/>
    <property type="match status" value="1"/>
</dbReference>
<evidence type="ECO:0000256" key="4">
    <source>
        <dbReference type="HAMAP-Rule" id="MF_01185"/>
    </source>
</evidence>
<dbReference type="PANTHER" id="PTHR39190:SF1">
    <property type="entry name" value="FLAGELLAR ASSEMBLY FACTOR FLIW"/>
    <property type="match status" value="1"/>
</dbReference>
<keyword evidence="5" id="KW-0282">Flagellum</keyword>
<dbReference type="PANTHER" id="PTHR39190">
    <property type="entry name" value="FLAGELLAR ASSEMBLY FACTOR FLIW"/>
    <property type="match status" value="1"/>
</dbReference>
<keyword evidence="6" id="KW-1185">Reference proteome</keyword>
<evidence type="ECO:0000256" key="1">
    <source>
        <dbReference type="ARBA" id="ARBA00022490"/>
    </source>
</evidence>
<name>A0ABQ4KTF8_SIMTE</name>
<keyword evidence="4" id="KW-0143">Chaperone</keyword>
<sequence>MNMEIETKYHGMQEISSGDILKFDSGIPGFPDQREFLLLPLDESILTVLQSVSTPEIGFVVVDPFSFFPEYDFHLSESVVGQLELEKAEDAAVFTILTVQDPFERTTANLQAPIVINSKNNMAKQVILNEGNHKTKHPLFGKKAKG</sequence>
<keyword evidence="5" id="KW-0966">Cell projection</keyword>
<dbReference type="InterPro" id="IPR024046">
    <property type="entry name" value="Flagellar_assmbl_FliW_dom_sf"/>
</dbReference>
<dbReference type="NCBIfam" id="NF009793">
    <property type="entry name" value="PRK13285.1-1"/>
    <property type="match status" value="1"/>
</dbReference>
<dbReference type="Proteomes" id="UP000680670">
    <property type="component" value="Unassembled WGS sequence"/>
</dbReference>
<dbReference type="SUPFAM" id="SSF141457">
    <property type="entry name" value="BH3618-like"/>
    <property type="match status" value="1"/>
</dbReference>
<evidence type="ECO:0000313" key="5">
    <source>
        <dbReference type="EMBL" id="GIN95333.1"/>
    </source>
</evidence>
<dbReference type="Gene3D" id="2.30.290.10">
    <property type="entry name" value="BH3618-like"/>
    <property type="match status" value="1"/>
</dbReference>
<dbReference type="Pfam" id="PF02623">
    <property type="entry name" value="FliW"/>
    <property type="match status" value="1"/>
</dbReference>
<comment type="function">
    <text evidence="4">Acts as an anti-CsrA protein, binds CsrA and prevents it from repressing translation of its target genes, one of which is flagellin. Binds to flagellin and participates in the assembly of the flagellum.</text>
</comment>
<accession>A0ABQ4KTF8</accession>
<comment type="subcellular location">
    <subcellularLocation>
        <location evidence="4">Cytoplasm</location>
    </subcellularLocation>
</comment>
<protein>
    <recommendedName>
        <fullName evidence="4">Flagellar assembly factor FliW</fullName>
    </recommendedName>
</protein>
<organism evidence="5 6">
    <name type="scientific">Siminovitchia terrae</name>
    <name type="common">Bacillus terrae</name>
    <dbReference type="NCBI Taxonomy" id="1914933"/>
    <lineage>
        <taxon>Bacteria</taxon>
        <taxon>Bacillati</taxon>
        <taxon>Bacillota</taxon>
        <taxon>Bacilli</taxon>
        <taxon>Bacillales</taxon>
        <taxon>Bacillaceae</taxon>
        <taxon>Siminovitchia</taxon>
    </lineage>
</organism>